<organism evidence="3 4">
    <name type="scientific">Ephemerocybe angulata</name>
    <dbReference type="NCBI Taxonomy" id="980116"/>
    <lineage>
        <taxon>Eukaryota</taxon>
        <taxon>Fungi</taxon>
        <taxon>Dikarya</taxon>
        <taxon>Basidiomycota</taxon>
        <taxon>Agaricomycotina</taxon>
        <taxon>Agaricomycetes</taxon>
        <taxon>Agaricomycetidae</taxon>
        <taxon>Agaricales</taxon>
        <taxon>Agaricineae</taxon>
        <taxon>Psathyrellaceae</taxon>
        <taxon>Ephemerocybe</taxon>
    </lineage>
</organism>
<evidence type="ECO:0000256" key="1">
    <source>
        <dbReference type="SAM" id="MobiDB-lite"/>
    </source>
</evidence>
<feature type="signal peptide" evidence="2">
    <location>
        <begin position="1"/>
        <end position="20"/>
    </location>
</feature>
<feature type="chain" id="PRO_5034986670" evidence="2">
    <location>
        <begin position="21"/>
        <end position="143"/>
    </location>
</feature>
<feature type="region of interest" description="Disordered" evidence="1">
    <location>
        <begin position="122"/>
        <end position="143"/>
    </location>
</feature>
<protein>
    <submittedName>
        <fullName evidence="3">Uncharacterized protein</fullName>
    </submittedName>
</protein>
<accession>A0A8H6HAU3</accession>
<sequence length="143" mass="16516">MRFPLLAILSIVPLLNLAQASKFDSPLDAREYIDGLTTREFDDAADLQLRADILAELSTRAIMAELSARMTMEEAMEKAKNFLTRNKPYYQCEKCGNAVYDAAKDGRFPRCKELSSGQYDSHYYKLHDPRKEKKEEKEKKEKK</sequence>
<evidence type="ECO:0000256" key="2">
    <source>
        <dbReference type="SAM" id="SignalP"/>
    </source>
</evidence>
<evidence type="ECO:0000313" key="3">
    <source>
        <dbReference type="EMBL" id="KAF6743563.1"/>
    </source>
</evidence>
<keyword evidence="4" id="KW-1185">Reference proteome</keyword>
<evidence type="ECO:0000313" key="4">
    <source>
        <dbReference type="Proteomes" id="UP000521943"/>
    </source>
</evidence>
<gene>
    <name evidence="3" type="ORF">DFP72DRAFT_932651</name>
</gene>
<dbReference type="EMBL" id="JACGCI010000141">
    <property type="protein sequence ID" value="KAF6743563.1"/>
    <property type="molecule type" value="Genomic_DNA"/>
</dbReference>
<dbReference type="Proteomes" id="UP000521943">
    <property type="component" value="Unassembled WGS sequence"/>
</dbReference>
<comment type="caution">
    <text evidence="3">The sequence shown here is derived from an EMBL/GenBank/DDBJ whole genome shotgun (WGS) entry which is preliminary data.</text>
</comment>
<name>A0A8H6HAU3_9AGAR</name>
<proteinExistence type="predicted"/>
<keyword evidence="2" id="KW-0732">Signal</keyword>
<reference evidence="3 4" key="1">
    <citation type="submission" date="2020-07" db="EMBL/GenBank/DDBJ databases">
        <title>Comparative genomics of pyrophilous fungi reveals a link between fire events and developmental genes.</title>
        <authorList>
            <consortium name="DOE Joint Genome Institute"/>
            <person name="Steindorff A.S."/>
            <person name="Carver A."/>
            <person name="Calhoun S."/>
            <person name="Stillman K."/>
            <person name="Liu H."/>
            <person name="Lipzen A."/>
            <person name="Pangilinan J."/>
            <person name="Labutti K."/>
            <person name="Bruns T.D."/>
            <person name="Grigoriev I.V."/>
        </authorList>
    </citation>
    <scope>NUCLEOTIDE SEQUENCE [LARGE SCALE GENOMIC DNA]</scope>
    <source>
        <strain evidence="3 4">CBS 144469</strain>
    </source>
</reference>
<dbReference type="AlphaFoldDB" id="A0A8H6HAU3"/>